<comment type="function">
    <text evidence="7">Responsible for the coupling of flagellin expression to flagellar assembly by preventing expression of the flagellin genes when a component of the middle class of proteins is defective. It negatively regulates flagellar genes by inhibiting the activity of FliA by directly binding to FliA.</text>
</comment>
<keyword evidence="6" id="KW-0804">Transcription</keyword>
<dbReference type="RefSeq" id="WP_014961997.1">
    <property type="nucleotide sequence ID" value="NZ_CP007243.1"/>
</dbReference>
<dbReference type="EMBL" id="CP007243">
    <property type="protein sequence ID" value="AIA31188.1"/>
    <property type="molecule type" value="Genomic_DNA"/>
</dbReference>
<evidence type="ECO:0000256" key="6">
    <source>
        <dbReference type="ARBA" id="ARBA00023163"/>
    </source>
</evidence>
<evidence type="ECO:0000256" key="4">
    <source>
        <dbReference type="ARBA" id="ARBA00022795"/>
    </source>
</evidence>
<evidence type="ECO:0000256" key="7">
    <source>
        <dbReference type="ARBA" id="ARBA00024739"/>
    </source>
</evidence>
<sequence length="119" mass="13023">MADQGSGIGPTGSSQSGNVRPEEITRKDRARKTESSGKTPDTASPTGTGKTDVLVISGPAKQIAHLRDLIRQEPDIRSEKVMEIKNRVNRGEYHVPAREILRKMVETAVEEARSRKGES</sequence>
<keyword evidence="5" id="KW-0805">Transcription regulation</keyword>
<feature type="domain" description="Anti-sigma-28 factor FlgM C-terminal" evidence="10">
    <location>
        <begin position="52"/>
        <end position="106"/>
    </location>
</feature>
<evidence type="ECO:0000256" key="9">
    <source>
        <dbReference type="SAM" id="MobiDB-lite"/>
    </source>
</evidence>
<reference evidence="12" key="1">
    <citation type="submission" date="2014-02" db="EMBL/GenBank/DDBJ databases">
        <title>Complete genome sequence and comparative genomic analysis of the nitrogen-fixing bacterium Leptospirillum ferriphilum YSK.</title>
        <authorList>
            <person name="Guo X."/>
            <person name="Yin H."/>
            <person name="Liang Y."/>
            <person name="Hu Q."/>
            <person name="Ma L."/>
            <person name="Xiao Y."/>
            <person name="Zhang X."/>
            <person name="Qiu G."/>
            <person name="Liu X."/>
        </authorList>
    </citation>
    <scope>NUCLEOTIDE SEQUENCE [LARGE SCALE GENOMIC DNA]</scope>
    <source>
        <strain evidence="12">YSK</strain>
    </source>
</reference>
<feature type="compositionally biased region" description="Basic and acidic residues" evidence="9">
    <location>
        <begin position="20"/>
        <end position="35"/>
    </location>
</feature>
<proteinExistence type="inferred from homology"/>
<dbReference type="OrthoDB" id="1767600at2"/>
<evidence type="ECO:0000256" key="5">
    <source>
        <dbReference type="ARBA" id="ARBA00023015"/>
    </source>
</evidence>
<dbReference type="InterPro" id="IPR007412">
    <property type="entry name" value="FlgM"/>
</dbReference>
<dbReference type="HOGENOM" id="CLU_2118017_0_0_0"/>
<dbReference type="KEGG" id="lfp:Y981_11970"/>
<protein>
    <recommendedName>
        <fullName evidence="2">Negative regulator of flagellin synthesis</fullName>
    </recommendedName>
    <alternativeName>
        <fullName evidence="8">Anti-sigma-28 factor</fullName>
    </alternativeName>
</protein>
<keyword evidence="11" id="KW-0966">Cell projection</keyword>
<evidence type="ECO:0000313" key="11">
    <source>
        <dbReference type="EMBL" id="AIA31188.1"/>
    </source>
</evidence>
<dbReference type="NCBIfam" id="TIGR03824">
    <property type="entry name" value="FlgM_jcvi"/>
    <property type="match status" value="1"/>
</dbReference>
<dbReference type="GO" id="GO:0045892">
    <property type="term" value="P:negative regulation of DNA-templated transcription"/>
    <property type="evidence" value="ECO:0007669"/>
    <property type="project" value="InterPro"/>
</dbReference>
<evidence type="ECO:0000313" key="12">
    <source>
        <dbReference type="Proteomes" id="UP000027059"/>
    </source>
</evidence>
<accession>A0A059XWD6</accession>
<feature type="compositionally biased region" description="Gly residues" evidence="9">
    <location>
        <begin position="1"/>
        <end position="10"/>
    </location>
</feature>
<dbReference type="GO" id="GO:0044781">
    <property type="term" value="P:bacterial-type flagellum organization"/>
    <property type="evidence" value="ECO:0007669"/>
    <property type="project" value="UniProtKB-KW"/>
</dbReference>
<reference evidence="11 12" key="2">
    <citation type="journal article" date="2015" name="Biomed. Res. Int.">
        <title>Effects of Arsenite Resistance on the Growth and Functional Gene Expression of Leptospirillum ferriphilum and Acidithiobacillus thiooxidans in Pure Culture and Coculture.</title>
        <authorList>
            <person name="Jiang H."/>
            <person name="Liang Y."/>
            <person name="Yin H."/>
            <person name="Xiao Y."/>
            <person name="Guo X."/>
            <person name="Xu Y."/>
            <person name="Hu Q."/>
            <person name="Liu H."/>
            <person name="Liu X."/>
        </authorList>
    </citation>
    <scope>NUCLEOTIDE SEQUENCE [LARGE SCALE GENOMIC DNA]</scope>
    <source>
        <strain evidence="11 12">YSK</strain>
    </source>
</reference>
<keyword evidence="4" id="KW-1005">Bacterial flagellum biogenesis</keyword>
<name>A0A059XWD6_9BACT</name>
<dbReference type="Proteomes" id="UP000027059">
    <property type="component" value="Chromosome"/>
</dbReference>
<evidence type="ECO:0000256" key="3">
    <source>
        <dbReference type="ARBA" id="ARBA00022491"/>
    </source>
</evidence>
<dbReference type="AlphaFoldDB" id="A0A059XWD6"/>
<keyword evidence="11" id="KW-0282">Flagellum</keyword>
<dbReference type="InterPro" id="IPR035890">
    <property type="entry name" value="Anti-sigma-28_factor_FlgM_sf"/>
</dbReference>
<organism evidence="11 12">
    <name type="scientific">Leptospirillum ferriphilum YSK</name>
    <dbReference type="NCBI Taxonomy" id="1441628"/>
    <lineage>
        <taxon>Bacteria</taxon>
        <taxon>Pseudomonadati</taxon>
        <taxon>Nitrospirota</taxon>
        <taxon>Nitrospiria</taxon>
        <taxon>Nitrospirales</taxon>
        <taxon>Nitrospiraceae</taxon>
        <taxon>Leptospirillum</taxon>
    </lineage>
</organism>
<feature type="compositionally biased region" description="Polar residues" evidence="9">
    <location>
        <begin position="36"/>
        <end position="49"/>
    </location>
</feature>
<keyword evidence="11" id="KW-0969">Cilium</keyword>
<evidence type="ECO:0000256" key="8">
    <source>
        <dbReference type="ARBA" id="ARBA00030117"/>
    </source>
</evidence>
<gene>
    <name evidence="11" type="ORF">Y981_11970</name>
</gene>
<keyword evidence="12" id="KW-1185">Reference proteome</keyword>
<dbReference type="InterPro" id="IPR031316">
    <property type="entry name" value="FlgM_C"/>
</dbReference>
<dbReference type="Pfam" id="PF04316">
    <property type="entry name" value="FlgM"/>
    <property type="match status" value="1"/>
</dbReference>
<evidence type="ECO:0000256" key="1">
    <source>
        <dbReference type="ARBA" id="ARBA00005322"/>
    </source>
</evidence>
<keyword evidence="3" id="KW-0678">Repressor</keyword>
<feature type="region of interest" description="Disordered" evidence="9">
    <location>
        <begin position="1"/>
        <end position="53"/>
    </location>
</feature>
<comment type="similarity">
    <text evidence="1">Belongs to the FlgM family.</text>
</comment>
<dbReference type="SUPFAM" id="SSF101498">
    <property type="entry name" value="Anti-sigma factor FlgM"/>
    <property type="match status" value="1"/>
</dbReference>
<evidence type="ECO:0000256" key="2">
    <source>
        <dbReference type="ARBA" id="ARBA00017823"/>
    </source>
</evidence>
<evidence type="ECO:0000259" key="10">
    <source>
        <dbReference type="Pfam" id="PF04316"/>
    </source>
</evidence>